<protein>
    <submittedName>
        <fullName evidence="2">Uncharacterized protein</fullName>
    </submittedName>
</protein>
<evidence type="ECO:0000313" key="2">
    <source>
        <dbReference type="EMBL" id="PXF42595.1"/>
    </source>
</evidence>
<organism evidence="2 3">
    <name type="scientific">Gracilariopsis chorda</name>
    <dbReference type="NCBI Taxonomy" id="448386"/>
    <lineage>
        <taxon>Eukaryota</taxon>
        <taxon>Rhodophyta</taxon>
        <taxon>Florideophyceae</taxon>
        <taxon>Rhodymeniophycidae</taxon>
        <taxon>Gracilariales</taxon>
        <taxon>Gracilariaceae</taxon>
        <taxon>Gracilariopsis</taxon>
    </lineage>
</organism>
<evidence type="ECO:0000313" key="3">
    <source>
        <dbReference type="Proteomes" id="UP000247409"/>
    </source>
</evidence>
<proteinExistence type="predicted"/>
<gene>
    <name evidence="2" type="ORF">BWQ96_07690</name>
</gene>
<feature type="transmembrane region" description="Helical" evidence="1">
    <location>
        <begin position="70"/>
        <end position="92"/>
    </location>
</feature>
<keyword evidence="3" id="KW-1185">Reference proteome</keyword>
<dbReference type="EMBL" id="NBIV01000157">
    <property type="protein sequence ID" value="PXF42595.1"/>
    <property type="molecule type" value="Genomic_DNA"/>
</dbReference>
<dbReference type="Proteomes" id="UP000247409">
    <property type="component" value="Unassembled WGS sequence"/>
</dbReference>
<feature type="transmembrane region" description="Helical" evidence="1">
    <location>
        <begin position="13"/>
        <end position="34"/>
    </location>
</feature>
<dbReference type="AlphaFoldDB" id="A0A2V3IKH5"/>
<name>A0A2V3IKH5_9FLOR</name>
<evidence type="ECO:0000256" key="1">
    <source>
        <dbReference type="SAM" id="Phobius"/>
    </source>
</evidence>
<keyword evidence="1" id="KW-1133">Transmembrane helix</keyword>
<comment type="caution">
    <text evidence="2">The sequence shown here is derived from an EMBL/GenBank/DDBJ whole genome shotgun (WGS) entry which is preliminary data.</text>
</comment>
<keyword evidence="1" id="KW-0472">Membrane</keyword>
<accession>A0A2V3IKH5</accession>
<feature type="transmembrane region" description="Helical" evidence="1">
    <location>
        <begin position="388"/>
        <end position="409"/>
    </location>
</feature>
<dbReference type="OrthoDB" id="10485430at2759"/>
<reference evidence="2 3" key="1">
    <citation type="journal article" date="2018" name="Mol. Biol. Evol.">
        <title>Analysis of the draft genome of the red seaweed Gracilariopsis chorda provides insights into genome size evolution in Rhodophyta.</title>
        <authorList>
            <person name="Lee J."/>
            <person name="Yang E.C."/>
            <person name="Graf L."/>
            <person name="Yang J.H."/>
            <person name="Qiu H."/>
            <person name="Zel Zion U."/>
            <person name="Chan C.X."/>
            <person name="Stephens T.G."/>
            <person name="Weber A.P.M."/>
            <person name="Boo G.H."/>
            <person name="Boo S.M."/>
            <person name="Kim K.M."/>
            <person name="Shin Y."/>
            <person name="Jung M."/>
            <person name="Lee S.J."/>
            <person name="Yim H.S."/>
            <person name="Lee J.H."/>
            <person name="Bhattacharya D."/>
            <person name="Yoon H.S."/>
        </authorList>
    </citation>
    <scope>NUCLEOTIDE SEQUENCE [LARGE SCALE GENOMIC DNA]</scope>
    <source>
        <strain evidence="2 3">SKKU-2015</strain>
        <tissue evidence="2">Whole body</tissue>
    </source>
</reference>
<keyword evidence="1" id="KW-0812">Transmembrane</keyword>
<sequence length="524" mass="58473">MISLELDSRFVNAAIYIVVDVTCSVILISELQAIQSISTKLRLRQGKSINLQHTNMSVLAGGALKDDTPLFSILVMLNLLLLGVFFFLTLGVSGTTKDVVRPASRRYVTRLAVTGDEDPVRTRLNPTFFSGCVQSDGDGMENATSFRYYPTAFDVIGDARIKDLYTFTDESSAVVSVDVHNMLCQKHGNMKPLLLVKRCGKTKGQCSNMYVTEFIGLSVQNESSRFETIGSGYGLLVGYLTVTINVESRWASGYNRMICIERPRQGSVESPLLSFFNCVLGVWNKNMTEFRFRIGKASTLYKSLLQGEIQNPEISNSLTFRASSTEVVLGWNFEPNQEWVFRQAIIALGKDLIDARSFLDILVSRTLVAEDADGLQFLQEERIQITEITTVSFVGYVTVIVLSVILLFLKTCFRNSFAALLGVENICVDITTYNGLLELLQKAYIRWKQKELDRKEVKSGKVMQDGQEVYYADADCGGTEGPATPQDCTLGCCLGNSEVVHIRIPFEYMASHKPERSLSFVKIR</sequence>